<protein>
    <submittedName>
        <fullName evidence="2">ECF transporter S component</fullName>
    </submittedName>
</protein>
<comment type="caution">
    <text evidence="2">The sequence shown here is derived from an EMBL/GenBank/DDBJ whole genome shotgun (WGS) entry which is preliminary data.</text>
</comment>
<feature type="transmembrane region" description="Helical" evidence="1">
    <location>
        <begin position="90"/>
        <end position="108"/>
    </location>
</feature>
<keyword evidence="1" id="KW-0812">Transmembrane</keyword>
<evidence type="ECO:0000313" key="3">
    <source>
        <dbReference type="Proteomes" id="UP000713880"/>
    </source>
</evidence>
<feature type="transmembrane region" description="Helical" evidence="1">
    <location>
        <begin position="154"/>
        <end position="182"/>
    </location>
</feature>
<organism evidence="2 3">
    <name type="scientific">Mordavella massiliensis</name>
    <dbReference type="NCBI Taxonomy" id="1871024"/>
    <lineage>
        <taxon>Bacteria</taxon>
        <taxon>Bacillati</taxon>
        <taxon>Bacillota</taxon>
        <taxon>Clostridia</taxon>
        <taxon>Eubacteriales</taxon>
        <taxon>Clostridiaceae</taxon>
        <taxon>Mordavella</taxon>
    </lineage>
</organism>
<reference evidence="2" key="2">
    <citation type="journal article" date="2021" name="Sci. Rep.">
        <title>The distribution of antibiotic resistance genes in chicken gut microbiota commensals.</title>
        <authorList>
            <person name="Juricova H."/>
            <person name="Matiasovicova J."/>
            <person name="Kubasova T."/>
            <person name="Cejkova D."/>
            <person name="Rychlik I."/>
        </authorList>
    </citation>
    <scope>NUCLEOTIDE SEQUENCE</scope>
    <source>
        <strain evidence="2">An420c</strain>
    </source>
</reference>
<keyword evidence="1" id="KW-1133">Transmembrane helix</keyword>
<dbReference type="Pfam" id="PF07155">
    <property type="entry name" value="ECF-ribofla_trS"/>
    <property type="match status" value="1"/>
</dbReference>
<accession>A0A938X0I9</accession>
<dbReference type="AlphaFoldDB" id="A0A938X0I9"/>
<feature type="transmembrane region" description="Helical" evidence="1">
    <location>
        <begin position="67"/>
        <end position="84"/>
    </location>
</feature>
<evidence type="ECO:0000313" key="2">
    <source>
        <dbReference type="EMBL" id="MBM6825793.1"/>
    </source>
</evidence>
<feature type="transmembrane region" description="Helical" evidence="1">
    <location>
        <begin position="128"/>
        <end position="148"/>
    </location>
</feature>
<dbReference type="InterPro" id="IPR009825">
    <property type="entry name" value="ECF_substrate-spec-like"/>
</dbReference>
<dbReference type="Proteomes" id="UP000713880">
    <property type="component" value="Unassembled WGS sequence"/>
</dbReference>
<proteinExistence type="predicted"/>
<name>A0A938X0I9_9CLOT</name>
<keyword evidence="3" id="KW-1185">Reference proteome</keyword>
<evidence type="ECO:0000256" key="1">
    <source>
        <dbReference type="SAM" id="Phobius"/>
    </source>
</evidence>
<reference evidence="2" key="1">
    <citation type="submission" date="2020-08" db="EMBL/GenBank/DDBJ databases">
        <authorList>
            <person name="Cejkova D."/>
            <person name="Kubasova T."/>
            <person name="Jahodarova E."/>
            <person name="Rychlik I."/>
        </authorList>
    </citation>
    <scope>NUCLEOTIDE SEQUENCE</scope>
    <source>
        <strain evidence="2">An420c</strain>
    </source>
</reference>
<dbReference type="EMBL" id="JACJLV010000003">
    <property type="protein sequence ID" value="MBM6825793.1"/>
    <property type="molecule type" value="Genomic_DNA"/>
</dbReference>
<dbReference type="Gene3D" id="1.10.1760.20">
    <property type="match status" value="1"/>
</dbReference>
<gene>
    <name evidence="2" type="ORF">H6A13_01565</name>
</gene>
<keyword evidence="1" id="KW-0472">Membrane</keyword>
<feature type="transmembrane region" description="Helical" evidence="1">
    <location>
        <begin position="43"/>
        <end position="60"/>
    </location>
</feature>
<sequence>MKHRDTVTGKDENMKRMVITAFFAAITFLGIQAFRIPLPAVVGTPFVHFGHILVVLGVLLQGGKRGAVSGTLGLVIFDILNGFLQDVPQVFLETVIKCLLIGALFAALKKRAEGNMRKEYRDAMFCTVVYGCMNILIEFVMGIVKMMILGSGFAAAAAGSAASIPATVINVVFLVIAVALLYRPVEKLYRRMCA</sequence>
<dbReference type="RefSeq" id="WP_204907857.1">
    <property type="nucleotide sequence ID" value="NZ_JACJLV010000003.1"/>
</dbReference>
<dbReference type="GO" id="GO:0016020">
    <property type="term" value="C:membrane"/>
    <property type="evidence" value="ECO:0007669"/>
    <property type="project" value="InterPro"/>
</dbReference>